<comment type="catalytic activity">
    <reaction evidence="4">
        <text>dTTP + H2O = dTMP + diphosphate + H(+)</text>
        <dbReference type="Rhea" id="RHEA:28534"/>
        <dbReference type="ChEBI" id="CHEBI:15377"/>
        <dbReference type="ChEBI" id="CHEBI:15378"/>
        <dbReference type="ChEBI" id="CHEBI:33019"/>
        <dbReference type="ChEBI" id="CHEBI:37568"/>
        <dbReference type="ChEBI" id="CHEBI:63528"/>
        <dbReference type="EC" id="3.6.1.9"/>
    </reaction>
</comment>
<dbReference type="KEGG" id="sphk:SKP52_15075"/>
<dbReference type="HOGENOM" id="CLU_040416_2_0_5"/>
<dbReference type="Gene3D" id="3.90.950.10">
    <property type="match status" value="1"/>
</dbReference>
<dbReference type="InterPro" id="IPR029001">
    <property type="entry name" value="ITPase-like_fam"/>
</dbReference>
<keyword evidence="3 4" id="KW-0546">Nucleotide metabolism</keyword>
<comment type="caution">
    <text evidence="4">Lacks conserved residue(s) required for the propagation of feature annotation.</text>
</comment>
<comment type="catalytic activity">
    <reaction evidence="4">
        <text>UTP + H2O = UMP + diphosphate + H(+)</text>
        <dbReference type="Rhea" id="RHEA:29395"/>
        <dbReference type="ChEBI" id="CHEBI:15377"/>
        <dbReference type="ChEBI" id="CHEBI:15378"/>
        <dbReference type="ChEBI" id="CHEBI:33019"/>
        <dbReference type="ChEBI" id="CHEBI:46398"/>
        <dbReference type="ChEBI" id="CHEBI:57865"/>
        <dbReference type="EC" id="3.6.1.9"/>
    </reaction>
</comment>
<comment type="function">
    <text evidence="4">Nucleoside triphosphate pyrophosphatase that hydrolyzes dTTP and UTP. May have a dual role in cell division arrest and in preventing the incorporation of modified nucleotides into cellular nucleic acids.</text>
</comment>
<sequence length="196" mass="20799">MSSAANSPALVLASTSPRRRELLARIGLVPTRIAAPEIDETPLKAELPRDYVARLARNKALAVERGPDEVVLAGDTTVAVGRRILEKPADEADLRRMLGLLSGRRHHVYSGICVVGTDGKARVRVVDTVVAFKALSAAEIDRYVESGEGMGKAGGYAIQGRAETFVRFLSGSHSNVVGLPLFETRALLTSAGIALG</sequence>
<dbReference type="RefSeq" id="WP_081997395.1">
    <property type="nucleotide sequence ID" value="NZ_CP009122.1"/>
</dbReference>
<evidence type="ECO:0000313" key="6">
    <source>
        <dbReference type="Proteomes" id="UP000030907"/>
    </source>
</evidence>
<dbReference type="GO" id="GO:0036221">
    <property type="term" value="F:UTP diphosphatase activity"/>
    <property type="evidence" value="ECO:0007669"/>
    <property type="project" value="RHEA"/>
</dbReference>
<dbReference type="STRING" id="1515612.SKP52_15075"/>
<evidence type="ECO:0000256" key="4">
    <source>
        <dbReference type="HAMAP-Rule" id="MF_00528"/>
    </source>
</evidence>
<dbReference type="EC" id="3.6.1.9" evidence="4"/>
<reference evidence="5 6" key="1">
    <citation type="journal article" date="2015" name="Int. J. Syst. Evol. Microbiol.">
        <title>Description of Sphingopyxis fribergensis sp. nov. - a soil bacterium with the ability to degrade styrene and phenylacetic acid.</title>
        <authorList>
            <person name="Oelschlagel M."/>
            <person name="Ruckert C."/>
            <person name="Kalinowski J."/>
            <person name="Schmidt G."/>
            <person name="Schlomann M."/>
            <person name="Tischler D."/>
        </authorList>
    </citation>
    <scope>NUCLEOTIDE SEQUENCE [LARGE SCALE GENOMIC DNA]</scope>
    <source>
        <strain evidence="5 6">Kp5.2</strain>
    </source>
</reference>
<comment type="cofactor">
    <cofactor evidence="1 4">
        <name>a divalent metal cation</name>
        <dbReference type="ChEBI" id="CHEBI:60240"/>
    </cofactor>
</comment>
<dbReference type="SUPFAM" id="SSF52972">
    <property type="entry name" value="ITPase-like"/>
    <property type="match status" value="1"/>
</dbReference>
<dbReference type="Proteomes" id="UP000030907">
    <property type="component" value="Chromosome"/>
</dbReference>
<keyword evidence="6" id="KW-1185">Reference proteome</keyword>
<protein>
    <recommendedName>
        <fullName evidence="4">dTTP/UTP pyrophosphatase</fullName>
        <shortName evidence="4">dTTPase/UTPase</shortName>
        <ecNumber evidence="4">3.6.1.9</ecNumber>
    </recommendedName>
    <alternativeName>
        <fullName evidence="4">Nucleoside triphosphate pyrophosphatase</fullName>
    </alternativeName>
    <alternativeName>
        <fullName evidence="4">Nucleotide pyrophosphatase</fullName>
        <shortName evidence="4">Nucleotide PPase</shortName>
    </alternativeName>
</protein>
<proteinExistence type="inferred from homology"/>
<evidence type="ECO:0000313" key="5">
    <source>
        <dbReference type="EMBL" id="AJA09896.1"/>
    </source>
</evidence>
<dbReference type="PIRSF" id="PIRSF006305">
    <property type="entry name" value="Maf"/>
    <property type="match status" value="1"/>
</dbReference>
<keyword evidence="2 4" id="KW-0378">Hydrolase</keyword>
<name>A0A0A7PID3_9SPHN</name>
<dbReference type="PANTHER" id="PTHR43213:SF5">
    <property type="entry name" value="BIFUNCTIONAL DTTP_UTP PYROPHOSPHATASE_METHYLTRANSFERASE PROTEIN-RELATED"/>
    <property type="match status" value="1"/>
</dbReference>
<dbReference type="NCBIfam" id="TIGR00172">
    <property type="entry name" value="maf"/>
    <property type="match status" value="1"/>
</dbReference>
<dbReference type="Pfam" id="PF02545">
    <property type="entry name" value="Maf"/>
    <property type="match status" value="1"/>
</dbReference>
<dbReference type="PANTHER" id="PTHR43213">
    <property type="entry name" value="BIFUNCTIONAL DTTP/UTP PYROPHOSPHATASE/METHYLTRANSFERASE PROTEIN-RELATED"/>
    <property type="match status" value="1"/>
</dbReference>
<accession>A0A0A7PID3</accession>
<feature type="site" description="Important for substrate specificity" evidence="4">
    <location>
        <position position="159"/>
    </location>
</feature>
<dbReference type="OrthoDB" id="9807767at2"/>
<dbReference type="GO" id="GO:0005737">
    <property type="term" value="C:cytoplasm"/>
    <property type="evidence" value="ECO:0007669"/>
    <property type="project" value="UniProtKB-SubCell"/>
</dbReference>
<comment type="subcellular location">
    <subcellularLocation>
        <location evidence="4">Cytoplasm</location>
    </subcellularLocation>
</comment>
<keyword evidence="4" id="KW-0963">Cytoplasm</keyword>
<feature type="site" description="Important for substrate specificity" evidence="4">
    <location>
        <position position="18"/>
    </location>
</feature>
<dbReference type="GO" id="GO:0036218">
    <property type="term" value="F:dTTP diphosphatase activity"/>
    <property type="evidence" value="ECO:0007669"/>
    <property type="project" value="RHEA"/>
</dbReference>
<comment type="similarity">
    <text evidence="4">Belongs to the Maf family. YhdE subfamily.</text>
</comment>
<feature type="site" description="Important for substrate specificity" evidence="4">
    <location>
        <position position="76"/>
    </location>
</feature>
<gene>
    <name evidence="5" type="ORF">SKP52_15075</name>
</gene>
<evidence type="ECO:0000256" key="2">
    <source>
        <dbReference type="ARBA" id="ARBA00022801"/>
    </source>
</evidence>
<feature type="active site" description="Proton acceptor" evidence="4">
    <location>
        <position position="75"/>
    </location>
</feature>
<evidence type="ECO:0000256" key="3">
    <source>
        <dbReference type="ARBA" id="ARBA00023080"/>
    </source>
</evidence>
<dbReference type="InterPro" id="IPR003697">
    <property type="entry name" value="Maf-like"/>
</dbReference>
<dbReference type="HAMAP" id="MF_00528">
    <property type="entry name" value="Maf"/>
    <property type="match status" value="1"/>
</dbReference>
<dbReference type="EMBL" id="CP009122">
    <property type="protein sequence ID" value="AJA09896.1"/>
    <property type="molecule type" value="Genomic_DNA"/>
</dbReference>
<dbReference type="AlphaFoldDB" id="A0A0A7PID3"/>
<evidence type="ECO:0000256" key="1">
    <source>
        <dbReference type="ARBA" id="ARBA00001968"/>
    </source>
</evidence>
<dbReference type="CDD" id="cd00555">
    <property type="entry name" value="Maf"/>
    <property type="match status" value="1"/>
</dbReference>
<organism evidence="5 6">
    <name type="scientific">Sphingopyxis fribergensis</name>
    <dbReference type="NCBI Taxonomy" id="1515612"/>
    <lineage>
        <taxon>Bacteria</taxon>
        <taxon>Pseudomonadati</taxon>
        <taxon>Pseudomonadota</taxon>
        <taxon>Alphaproteobacteria</taxon>
        <taxon>Sphingomonadales</taxon>
        <taxon>Sphingomonadaceae</taxon>
        <taxon>Sphingopyxis</taxon>
    </lineage>
</organism>
<dbReference type="GO" id="GO:0009117">
    <property type="term" value="P:nucleotide metabolic process"/>
    <property type="evidence" value="ECO:0007669"/>
    <property type="project" value="UniProtKB-KW"/>
</dbReference>